<feature type="transmembrane region" description="Helical" evidence="1">
    <location>
        <begin position="12"/>
        <end position="36"/>
    </location>
</feature>
<feature type="transmembrane region" description="Helical" evidence="1">
    <location>
        <begin position="128"/>
        <end position="147"/>
    </location>
</feature>
<accession>A0A3N9UGB0</accession>
<comment type="caution">
    <text evidence="2">The sequence shown here is derived from an EMBL/GenBank/DDBJ whole genome shotgun (WGS) entry which is preliminary data.</text>
</comment>
<reference evidence="2 3" key="1">
    <citation type="journal article" date="2013" name="J. Microbiol.">
        <title>Lysinibacillus chungkukjangi sp. nov., isolated from Chungkukjang, Korean fermented soybean food.</title>
        <authorList>
            <person name="Kim S.J."/>
            <person name="Jang Y.H."/>
            <person name="Hamada M."/>
            <person name="Ahn J.H."/>
            <person name="Weon H.Y."/>
            <person name="Suzuki K."/>
            <person name="Whang K.S."/>
            <person name="Kwon S.W."/>
        </authorList>
    </citation>
    <scope>NUCLEOTIDE SEQUENCE [LARGE SCALE GENOMIC DNA]</scope>
    <source>
        <strain evidence="2 3">MCCC 1A12701</strain>
    </source>
</reference>
<dbReference type="OrthoDB" id="10007177at2"/>
<feature type="transmembrane region" description="Helical" evidence="1">
    <location>
        <begin position="56"/>
        <end position="78"/>
    </location>
</feature>
<evidence type="ECO:0000256" key="1">
    <source>
        <dbReference type="SAM" id="Phobius"/>
    </source>
</evidence>
<dbReference type="RefSeq" id="WP_124763856.1">
    <property type="nucleotide sequence ID" value="NZ_JAFBDY010000004.1"/>
</dbReference>
<keyword evidence="1" id="KW-1133">Transmembrane helix</keyword>
<keyword evidence="1" id="KW-0472">Membrane</keyword>
<feature type="transmembrane region" description="Helical" evidence="1">
    <location>
        <begin position="98"/>
        <end position="116"/>
    </location>
</feature>
<evidence type="ECO:0008006" key="4">
    <source>
        <dbReference type="Google" id="ProtNLM"/>
    </source>
</evidence>
<sequence length="153" mass="17509">MKRKVNSKTELMFYTACLIIAFSFILISTILSSPILQNLDLNRPLIELLFHSEAEFSYGWSLILPMLLLLTGVSILIFLLGKIVQSIIYQSDSKSNKIIMSLLAGVLVTILVKAFQSSWELIILNLKYIIIAIFLIVTFFTIINQFARQRNYE</sequence>
<name>A0A3N9UGB0_9BACI</name>
<proteinExistence type="predicted"/>
<evidence type="ECO:0000313" key="3">
    <source>
        <dbReference type="Proteomes" id="UP000274033"/>
    </source>
</evidence>
<dbReference type="AlphaFoldDB" id="A0A3N9UGB0"/>
<gene>
    <name evidence="2" type="ORF">EBB45_07490</name>
</gene>
<keyword evidence="1" id="KW-0812">Transmembrane</keyword>
<organism evidence="2 3">
    <name type="scientific">Lysinibacillus composti</name>
    <dbReference type="NCBI Taxonomy" id="720633"/>
    <lineage>
        <taxon>Bacteria</taxon>
        <taxon>Bacillati</taxon>
        <taxon>Bacillota</taxon>
        <taxon>Bacilli</taxon>
        <taxon>Bacillales</taxon>
        <taxon>Bacillaceae</taxon>
        <taxon>Lysinibacillus</taxon>
    </lineage>
</organism>
<evidence type="ECO:0000313" key="2">
    <source>
        <dbReference type="EMBL" id="RQW75199.1"/>
    </source>
</evidence>
<protein>
    <recommendedName>
        <fullName evidence="4">DUF2975 domain-containing protein</fullName>
    </recommendedName>
</protein>
<keyword evidence="3" id="KW-1185">Reference proteome</keyword>
<dbReference type="EMBL" id="RRCT01000005">
    <property type="protein sequence ID" value="RQW75199.1"/>
    <property type="molecule type" value="Genomic_DNA"/>
</dbReference>
<dbReference type="Proteomes" id="UP000274033">
    <property type="component" value="Unassembled WGS sequence"/>
</dbReference>